<feature type="compositionally biased region" description="Basic and acidic residues" evidence="2">
    <location>
        <begin position="219"/>
        <end position="235"/>
    </location>
</feature>
<reference evidence="4" key="1">
    <citation type="journal article" date="2017" name="Nat. Microbiol.">
        <title>Global analysis of biosynthetic gene clusters reveals vast potential of secondary metabolite production in Penicillium species.</title>
        <authorList>
            <person name="Nielsen J.C."/>
            <person name="Grijseels S."/>
            <person name="Prigent S."/>
            <person name="Ji B."/>
            <person name="Dainat J."/>
            <person name="Nielsen K.F."/>
            <person name="Frisvad J.C."/>
            <person name="Workman M."/>
            <person name="Nielsen J."/>
        </authorList>
    </citation>
    <scope>NUCLEOTIDE SEQUENCE [LARGE SCALE GENOMIC DNA]</scope>
    <source>
        <strain evidence="4">IBT 31321</strain>
    </source>
</reference>
<comment type="caution">
    <text evidence="3">The sequence shown here is derived from an EMBL/GenBank/DDBJ whole genome shotgun (WGS) entry which is preliminary data.</text>
</comment>
<dbReference type="EMBL" id="MDDG01000002">
    <property type="protein sequence ID" value="OQE44816.1"/>
    <property type="molecule type" value="Genomic_DNA"/>
</dbReference>
<protein>
    <submittedName>
        <fullName evidence="3">Uncharacterized protein</fullName>
    </submittedName>
</protein>
<keyword evidence="4" id="KW-1185">Reference proteome</keyword>
<accession>A0A1V6V2D9</accession>
<feature type="compositionally biased region" description="Polar residues" evidence="2">
    <location>
        <begin position="252"/>
        <end position="267"/>
    </location>
</feature>
<keyword evidence="1" id="KW-0175">Coiled coil</keyword>
<feature type="region of interest" description="Disordered" evidence="2">
    <location>
        <begin position="509"/>
        <end position="597"/>
    </location>
</feature>
<dbReference type="Proteomes" id="UP000191500">
    <property type="component" value="Unassembled WGS sequence"/>
</dbReference>
<feature type="region of interest" description="Disordered" evidence="2">
    <location>
        <begin position="1172"/>
        <end position="1237"/>
    </location>
</feature>
<gene>
    <name evidence="3" type="ORF">PENCOP_c002G06273</name>
</gene>
<feature type="region of interest" description="Disordered" evidence="2">
    <location>
        <begin position="219"/>
        <end position="276"/>
    </location>
</feature>
<evidence type="ECO:0000313" key="4">
    <source>
        <dbReference type="Proteomes" id="UP000191500"/>
    </source>
</evidence>
<feature type="compositionally biased region" description="Basic and acidic residues" evidence="2">
    <location>
        <begin position="538"/>
        <end position="548"/>
    </location>
</feature>
<feature type="coiled-coil region" evidence="1">
    <location>
        <begin position="1378"/>
        <end position="1416"/>
    </location>
</feature>
<sequence>MAIVAENPPVVGDFFTHPSPNAQGSRQMTGPVQAVAPISRPPKSWFAHPLPLAKAKTPEEELEDYKADPLFRDVFGYRPGPNDIQVVEIFDKVALVDFFPSFKNGAFKDLSLQNCALTYYPELKGQKEPGLYFQTDLVLGGVLDGAFDFIKMFLDQSYIVIRLSAFLGFELKPTEPLHFDKIVMSGCLAGVKICYPPKFVLLEIISAGVRVTFINEDEKPQKRKAEEGDASDRPTKQRTTTGGKAVPVPLTAASQSAQVPLSGTTSPKLEKRRGRKHIEPEHVKRGMSVELFGSLLLFVGEGSIVPLQLEYTANYTEEKVHFDMVLSRHKTWKDSFGIENLELADIFITAEVPTKSVNKAHMDKAAQAALDDGWGCHIEATWSFSKFHFALEGEIFAATQTQKSSYVEAILEGLTFEDIIVAANKLCGYDVQPPKHAIELESLRLRISKGEFAFYGRIKYDGSTFDAKILISGHGIYISGTAIEWKIPGSEFVLKNASLDLSITWQSKVIPGTGEQPGDTSETNAEGPETPSEGTDSTLKEDVKKSADSTKAAPTGAGNSSADEAKRNESLAAVPAKDAATNTTGTEIPATAGEPPKNEFSWGTLCKVSGTIVLPYGPKESSAPDADYKFKFVVTVTLGWHNKRGFEILVAGKARTSVSLRDIIGEAIEPGSLLDAQLSDLTFLGTNMDNCYVPREISTFPAKKGFFLCATLDRVPLVEDKKGGGKLLHKSTVTDRAYLRIGYQKGDKIPKVTIFLPPSFKIHFGERFYTGAIYLELDASKNPICQFYGELYMRMEEDAKHPVKFTLGIGADHVRGSLQLSMDAKDGLKGPLGLSDRIVIYNLKGSVEAEWEMLLSSGTLSSFGIGGQFAIDTDRYTCEMRLGINPEQTLVNIKARELGFRQIANFVSALAKEDFPIPDINIIQVHDVDIYASRGCTWIDTFYPKGFRIKGRIKFWDFEASMDAEVSAIGLHMLTKIKGFQIGPLRVSGAHENEPDAELELTLNPIIQSLRVTGRIDIFNVSCICYIHCQFMPDPIFEMDFELVWSAGLRIKVHAQMHHIALESDKAALSRRNSIQQHPSAADWELYACMEQSIIAQVKQGIMSAIDNTHKALEAGIGAAQDAVRREQEAYDRRCREAEAALQAKYKEQQDEIDKIDEEIAMAKDNLEDVKRSNQVRIEGENQKRSSTRAQSEKDRAARLEPMSAARRRAEEERDQLERDKPHQIQQAQRRRDDSRGSFFGRFGDAHGALQAAIRDVENAQREVDRLDWEANSLEHRISDSWWRVDLEVEYVAIRNAQAFATAGLFVYKGVLCGARDIVDSQLFRELKEAMESAEQYLSTIGDQIQSALETAGRIVSRTFNELEQAIRDEDFSFNSIMQRANNIVANAEEECQRFAREAEARSKVLDKQKEKMLLEFGQVGTVAMREAVEFARKNNIALIAAQKVLEAISVLEKAAYEAIRGFVGAVMDAMIDIQKVEFKGMITAKKSKQQAFELTVKGRLGESDFEFTEKWMPGKTSVFLAKIGLRAVASITGTDMDKEIQALDEESMKLD</sequence>
<dbReference type="STRING" id="36646.A0A1V6V2D9"/>
<name>A0A1V6V2D9_9EURO</name>
<organism evidence="3 4">
    <name type="scientific">Penicillium coprophilum</name>
    <dbReference type="NCBI Taxonomy" id="36646"/>
    <lineage>
        <taxon>Eukaryota</taxon>
        <taxon>Fungi</taxon>
        <taxon>Dikarya</taxon>
        <taxon>Ascomycota</taxon>
        <taxon>Pezizomycotina</taxon>
        <taxon>Eurotiomycetes</taxon>
        <taxon>Eurotiomycetidae</taxon>
        <taxon>Eurotiales</taxon>
        <taxon>Aspergillaceae</taxon>
        <taxon>Penicillium</taxon>
    </lineage>
</organism>
<feature type="compositionally biased region" description="Basic and acidic residues" evidence="2">
    <location>
        <begin position="1208"/>
        <end position="1223"/>
    </location>
</feature>
<evidence type="ECO:0000256" key="1">
    <source>
        <dbReference type="SAM" id="Coils"/>
    </source>
</evidence>
<proteinExistence type="predicted"/>
<feature type="compositionally biased region" description="Basic and acidic residues" evidence="2">
    <location>
        <begin position="1172"/>
        <end position="1184"/>
    </location>
</feature>
<evidence type="ECO:0000256" key="2">
    <source>
        <dbReference type="SAM" id="MobiDB-lite"/>
    </source>
</evidence>
<evidence type="ECO:0000313" key="3">
    <source>
        <dbReference type="EMBL" id="OQE44816.1"/>
    </source>
</evidence>